<organism evidence="6 7">
    <name type="scientific">Bursaphelenchus xylophilus</name>
    <name type="common">Pinewood nematode worm</name>
    <name type="synonym">Aphelenchoides xylophilus</name>
    <dbReference type="NCBI Taxonomy" id="6326"/>
    <lineage>
        <taxon>Eukaryota</taxon>
        <taxon>Metazoa</taxon>
        <taxon>Ecdysozoa</taxon>
        <taxon>Nematoda</taxon>
        <taxon>Chromadorea</taxon>
        <taxon>Rhabditida</taxon>
        <taxon>Tylenchina</taxon>
        <taxon>Tylenchomorpha</taxon>
        <taxon>Aphelenchoidea</taxon>
        <taxon>Aphelenchoididae</taxon>
        <taxon>Bursaphelenchus</taxon>
    </lineage>
</organism>
<dbReference type="Pfam" id="PF10273">
    <property type="entry name" value="WGG"/>
    <property type="match status" value="1"/>
</dbReference>
<comment type="similarity">
    <text evidence="2">Belongs to the TSR2 family.</text>
</comment>
<dbReference type="WBParaSite" id="BXY_0011900.1">
    <property type="protein sequence ID" value="BXY_0011900.1"/>
    <property type="gene ID" value="BXY_0011900"/>
</dbReference>
<evidence type="ECO:0000256" key="3">
    <source>
        <dbReference type="ARBA" id="ARBA00017551"/>
    </source>
</evidence>
<evidence type="ECO:0000256" key="1">
    <source>
        <dbReference type="ARBA" id="ARBA00002210"/>
    </source>
</evidence>
<accession>A0A1I7RHE2</accession>
<evidence type="ECO:0000313" key="7">
    <source>
        <dbReference type="WBParaSite" id="BXY_0011900.1"/>
    </source>
</evidence>
<dbReference type="InterPro" id="IPR019398">
    <property type="entry name" value="Pre-rRNA_process_TSR2"/>
</dbReference>
<evidence type="ECO:0000256" key="2">
    <source>
        <dbReference type="ARBA" id="ARBA00006524"/>
    </source>
</evidence>
<feature type="compositionally biased region" description="Acidic residues" evidence="5">
    <location>
        <begin position="131"/>
        <end position="149"/>
    </location>
</feature>
<name>A0A1I7RHE2_BURXY</name>
<dbReference type="Proteomes" id="UP000095284">
    <property type="component" value="Unplaced"/>
</dbReference>
<dbReference type="GO" id="GO:0006364">
    <property type="term" value="P:rRNA processing"/>
    <property type="evidence" value="ECO:0007669"/>
    <property type="project" value="UniProtKB-KW"/>
</dbReference>
<comment type="function">
    <text evidence="1">May be involved in 20S pre-rRNA processing.</text>
</comment>
<evidence type="ECO:0000313" key="6">
    <source>
        <dbReference type="Proteomes" id="UP000095284"/>
    </source>
</evidence>
<dbReference type="PANTHER" id="PTHR21250">
    <property type="entry name" value="PRE-RRNA-PROCESSING PROTEIN TSR2 HOMOLOG"/>
    <property type="match status" value="1"/>
</dbReference>
<feature type="region of interest" description="Disordered" evidence="5">
    <location>
        <begin position="114"/>
        <end position="174"/>
    </location>
</feature>
<sequence>MSRDQAKPYVEALVKRVLASWTGYQLALANQSAGGETKALNLLLHDELALLLLETKDLDKYVIEDWLDDAFNDTFNLVLEDGSVSEMSDILAQATHLILKGKLEEAQSLVNRLPDESTVNQAKEQSRTVADEEDEQAENSDDGEEMETEEPAKTRKPRTQIEEDGWTTVLSSKK</sequence>
<protein>
    <recommendedName>
        <fullName evidence="3">Pre-rRNA-processing protein TSR2 homolog</fullName>
    </recommendedName>
</protein>
<evidence type="ECO:0000256" key="4">
    <source>
        <dbReference type="ARBA" id="ARBA00022552"/>
    </source>
</evidence>
<reference evidence="7" key="1">
    <citation type="submission" date="2016-11" db="UniProtKB">
        <authorList>
            <consortium name="WormBaseParasite"/>
        </authorList>
    </citation>
    <scope>IDENTIFICATION</scope>
</reference>
<keyword evidence="4" id="KW-0698">rRNA processing</keyword>
<dbReference type="AlphaFoldDB" id="A0A1I7RHE2"/>
<evidence type="ECO:0000256" key="5">
    <source>
        <dbReference type="SAM" id="MobiDB-lite"/>
    </source>
</evidence>
<proteinExistence type="inferred from homology"/>
<dbReference type="eggNOG" id="KOG4032">
    <property type="taxonomic scope" value="Eukaryota"/>
</dbReference>